<dbReference type="PANTHER" id="PTHR15549:SF26">
    <property type="entry name" value="AXIAL BUDDING PATTERN PROTEIN 2-RELATED"/>
    <property type="match status" value="1"/>
</dbReference>
<evidence type="ECO:0000256" key="2">
    <source>
        <dbReference type="ARBA" id="ARBA00022692"/>
    </source>
</evidence>
<evidence type="ECO:0000313" key="8">
    <source>
        <dbReference type="Proteomes" id="UP001303647"/>
    </source>
</evidence>
<keyword evidence="3 6" id="KW-1133">Transmembrane helix</keyword>
<evidence type="ECO:0000313" key="7">
    <source>
        <dbReference type="EMBL" id="KAK4249033.1"/>
    </source>
</evidence>
<comment type="caution">
    <text evidence="7">The sequence shown here is derived from an EMBL/GenBank/DDBJ whole genome shotgun (WGS) entry which is preliminary data.</text>
</comment>
<evidence type="ECO:0000256" key="1">
    <source>
        <dbReference type="ARBA" id="ARBA00004167"/>
    </source>
</evidence>
<evidence type="ECO:0000256" key="6">
    <source>
        <dbReference type="SAM" id="Phobius"/>
    </source>
</evidence>
<keyword evidence="4 6" id="KW-0472">Membrane</keyword>
<keyword evidence="8" id="KW-1185">Reference proteome</keyword>
<comment type="subcellular location">
    <subcellularLocation>
        <location evidence="1">Membrane</location>
        <topology evidence="1">Single-pass membrane protein</topology>
    </subcellularLocation>
</comment>
<evidence type="ECO:0000256" key="3">
    <source>
        <dbReference type="ARBA" id="ARBA00022989"/>
    </source>
</evidence>
<feature type="region of interest" description="Disordered" evidence="5">
    <location>
        <begin position="194"/>
        <end position="273"/>
    </location>
</feature>
<keyword evidence="2 6" id="KW-0812">Transmembrane</keyword>
<dbReference type="GO" id="GO:0071944">
    <property type="term" value="C:cell periphery"/>
    <property type="evidence" value="ECO:0007669"/>
    <property type="project" value="UniProtKB-ARBA"/>
</dbReference>
<name>A0AAN7HRG2_9PEZI</name>
<evidence type="ECO:0000256" key="5">
    <source>
        <dbReference type="SAM" id="MobiDB-lite"/>
    </source>
</evidence>
<proteinExistence type="predicted"/>
<reference evidence="7" key="2">
    <citation type="submission" date="2023-05" db="EMBL/GenBank/DDBJ databases">
        <authorList>
            <consortium name="Lawrence Berkeley National Laboratory"/>
            <person name="Steindorff A."/>
            <person name="Hensen N."/>
            <person name="Bonometti L."/>
            <person name="Westerberg I."/>
            <person name="Brannstrom I.O."/>
            <person name="Guillou S."/>
            <person name="Cros-Aarteil S."/>
            <person name="Calhoun S."/>
            <person name="Haridas S."/>
            <person name="Kuo A."/>
            <person name="Mondo S."/>
            <person name="Pangilinan J."/>
            <person name="Riley R."/>
            <person name="Labutti K."/>
            <person name="Andreopoulos B."/>
            <person name="Lipzen A."/>
            <person name="Chen C."/>
            <person name="Yanf M."/>
            <person name="Daum C."/>
            <person name="Ng V."/>
            <person name="Clum A."/>
            <person name="Ohm R."/>
            <person name="Martin F."/>
            <person name="Silar P."/>
            <person name="Natvig D."/>
            <person name="Lalanne C."/>
            <person name="Gautier V."/>
            <person name="Ament-Velasquez S.L."/>
            <person name="Kruys A."/>
            <person name="Hutchinson M.I."/>
            <person name="Powell A.J."/>
            <person name="Barry K."/>
            <person name="Miller A.N."/>
            <person name="Grigoriev I.V."/>
            <person name="Debuchy R."/>
            <person name="Gladieux P."/>
            <person name="Thoren M.H."/>
            <person name="Johannesson H."/>
        </authorList>
    </citation>
    <scope>NUCLEOTIDE SEQUENCE</scope>
    <source>
        <strain evidence="7">CBS 359.72</strain>
    </source>
</reference>
<evidence type="ECO:0000256" key="4">
    <source>
        <dbReference type="ARBA" id="ARBA00023136"/>
    </source>
</evidence>
<protein>
    <submittedName>
        <fullName evidence="7">Uncharacterized protein</fullName>
    </submittedName>
</protein>
<accession>A0AAN7HRG2</accession>
<dbReference type="EMBL" id="MU857629">
    <property type="protein sequence ID" value="KAK4249033.1"/>
    <property type="molecule type" value="Genomic_DNA"/>
</dbReference>
<dbReference type="GO" id="GO:0016020">
    <property type="term" value="C:membrane"/>
    <property type="evidence" value="ECO:0007669"/>
    <property type="project" value="UniProtKB-SubCell"/>
</dbReference>
<feature type="transmembrane region" description="Helical" evidence="6">
    <location>
        <begin position="278"/>
        <end position="300"/>
    </location>
</feature>
<feature type="compositionally biased region" description="Low complexity" evidence="5">
    <location>
        <begin position="262"/>
        <end position="273"/>
    </location>
</feature>
<reference evidence="7" key="1">
    <citation type="journal article" date="2023" name="Mol. Phylogenet. Evol.">
        <title>Genome-scale phylogeny and comparative genomics of the fungal order Sordariales.</title>
        <authorList>
            <person name="Hensen N."/>
            <person name="Bonometti L."/>
            <person name="Westerberg I."/>
            <person name="Brannstrom I.O."/>
            <person name="Guillou S."/>
            <person name="Cros-Aarteil S."/>
            <person name="Calhoun S."/>
            <person name="Haridas S."/>
            <person name="Kuo A."/>
            <person name="Mondo S."/>
            <person name="Pangilinan J."/>
            <person name="Riley R."/>
            <person name="LaButti K."/>
            <person name="Andreopoulos B."/>
            <person name="Lipzen A."/>
            <person name="Chen C."/>
            <person name="Yan M."/>
            <person name="Daum C."/>
            <person name="Ng V."/>
            <person name="Clum A."/>
            <person name="Steindorff A."/>
            <person name="Ohm R.A."/>
            <person name="Martin F."/>
            <person name="Silar P."/>
            <person name="Natvig D.O."/>
            <person name="Lalanne C."/>
            <person name="Gautier V."/>
            <person name="Ament-Velasquez S.L."/>
            <person name="Kruys A."/>
            <person name="Hutchinson M.I."/>
            <person name="Powell A.J."/>
            <person name="Barry K."/>
            <person name="Miller A.N."/>
            <person name="Grigoriev I.V."/>
            <person name="Debuchy R."/>
            <person name="Gladieux P."/>
            <person name="Hiltunen Thoren M."/>
            <person name="Johannesson H."/>
        </authorList>
    </citation>
    <scope>NUCLEOTIDE SEQUENCE</scope>
    <source>
        <strain evidence="7">CBS 359.72</strain>
    </source>
</reference>
<feature type="compositionally biased region" description="Low complexity" evidence="5">
    <location>
        <begin position="194"/>
        <end position="242"/>
    </location>
</feature>
<feature type="compositionally biased region" description="Polar residues" evidence="5">
    <location>
        <begin position="243"/>
        <end position="261"/>
    </location>
</feature>
<dbReference type="AlphaFoldDB" id="A0AAN7HRG2"/>
<sequence length="378" mass="39955">MSVLTGQAPINLGPLTTTFTPPAACTVAVGERRNGLADFFGIGGDYDIAWLGQACDGNKPFDDTSCWPETSKGAEEKEAPLSGWGFYSPGLHCPVGYATACSATGGKGGKSDWPVQFELKNGETAVGCCPRGYGCANINGQTCIMMAESTTVPTVTCKDGTTGDVAFQTVPDEEASITAFSLLAPMIQINWQSSDLPTSTTTSSRRTATKTSTSSRSTTDSTETTRTGTSSSSETSDLGDGSQTTGGETSTDAPTNTPTLQDSDNSSDSSSLSSGVKVAIGVAGSVAVLLMLVCTLFYCWRRRKNDREEQELDRLYGLKNTMNDGGDFTNTTDIPGWYRGQRLATPAHDPFGGYNGNPGFGSEMERPAVPYYRPYRPS</sequence>
<organism evidence="7 8">
    <name type="scientific">Corynascus novoguineensis</name>
    <dbReference type="NCBI Taxonomy" id="1126955"/>
    <lineage>
        <taxon>Eukaryota</taxon>
        <taxon>Fungi</taxon>
        <taxon>Dikarya</taxon>
        <taxon>Ascomycota</taxon>
        <taxon>Pezizomycotina</taxon>
        <taxon>Sordariomycetes</taxon>
        <taxon>Sordariomycetidae</taxon>
        <taxon>Sordariales</taxon>
        <taxon>Chaetomiaceae</taxon>
        <taxon>Corynascus</taxon>
    </lineage>
</organism>
<dbReference type="PANTHER" id="PTHR15549">
    <property type="entry name" value="PAIRED IMMUNOGLOBULIN-LIKE TYPE 2 RECEPTOR"/>
    <property type="match status" value="1"/>
</dbReference>
<dbReference type="InterPro" id="IPR051694">
    <property type="entry name" value="Immunoregulatory_rcpt-like"/>
</dbReference>
<dbReference type="Proteomes" id="UP001303647">
    <property type="component" value="Unassembled WGS sequence"/>
</dbReference>
<gene>
    <name evidence="7" type="ORF">C7999DRAFT_13091</name>
</gene>